<feature type="transmembrane region" description="Helical" evidence="11">
    <location>
        <begin position="158"/>
        <end position="183"/>
    </location>
</feature>
<evidence type="ECO:0000256" key="8">
    <source>
        <dbReference type="ARBA" id="ARBA00023157"/>
    </source>
</evidence>
<evidence type="ECO:0000256" key="6">
    <source>
        <dbReference type="ARBA" id="ARBA00023002"/>
    </source>
</evidence>
<dbReference type="InterPro" id="IPR012932">
    <property type="entry name" value="VKOR"/>
</dbReference>
<keyword evidence="5 11" id="KW-1133">Transmembrane helix</keyword>
<feature type="domain" description="Vitamin K epoxide reductase" evidence="12">
    <location>
        <begin position="43"/>
        <end position="184"/>
    </location>
</feature>
<sequence>MSRETAARSPENARRTPDVGDDIDTDDDTRDGGAEKDAARIHPRGLAIFLIIAGVIGWIAAFQLTIEKFHLLQNPGSTASCDFNIVVQCGANLGSAQGALFGFPNPLIGLGAWVAPIAVGVAILAGARFARWFWVAFNVGLLGALVFVIWLISQSIFVLGTLCPWCMVTWSVTIPAFLAVTLYNLGSGNIPVGASVRRVSRSLAGWVPLITVLCYVVIAILAQVRLDFLSFL</sequence>
<evidence type="ECO:0000256" key="11">
    <source>
        <dbReference type="SAM" id="Phobius"/>
    </source>
</evidence>
<dbReference type="STRING" id="123320.SAMN06309945_1375"/>
<keyword evidence="9" id="KW-0676">Redox-active center</keyword>
<dbReference type="Pfam" id="PF07884">
    <property type="entry name" value="VKOR"/>
    <property type="match status" value="1"/>
</dbReference>
<dbReference type="CDD" id="cd12922">
    <property type="entry name" value="VKOR_5"/>
    <property type="match status" value="1"/>
</dbReference>
<evidence type="ECO:0000256" key="7">
    <source>
        <dbReference type="ARBA" id="ARBA00023136"/>
    </source>
</evidence>
<evidence type="ECO:0000256" key="2">
    <source>
        <dbReference type="ARBA" id="ARBA00006214"/>
    </source>
</evidence>
<dbReference type="GO" id="GO:0048038">
    <property type="term" value="F:quinone binding"/>
    <property type="evidence" value="ECO:0007669"/>
    <property type="project" value="UniProtKB-KW"/>
</dbReference>
<feature type="transmembrane region" description="Helical" evidence="11">
    <location>
        <begin position="46"/>
        <end position="66"/>
    </location>
</feature>
<feature type="compositionally biased region" description="Basic and acidic residues" evidence="10">
    <location>
        <begin position="1"/>
        <end position="18"/>
    </location>
</feature>
<keyword evidence="14" id="KW-1185">Reference proteome</keyword>
<keyword evidence="7 11" id="KW-0472">Membrane</keyword>
<evidence type="ECO:0000313" key="14">
    <source>
        <dbReference type="Proteomes" id="UP000190857"/>
    </source>
</evidence>
<dbReference type="AlphaFoldDB" id="A0A1T5JAT2"/>
<feature type="transmembrane region" description="Helical" evidence="11">
    <location>
        <begin position="203"/>
        <end position="224"/>
    </location>
</feature>
<comment type="subcellular location">
    <subcellularLocation>
        <location evidence="1">Membrane</location>
        <topology evidence="1">Multi-pass membrane protein</topology>
    </subcellularLocation>
</comment>
<dbReference type="GO" id="GO:0016491">
    <property type="term" value="F:oxidoreductase activity"/>
    <property type="evidence" value="ECO:0007669"/>
    <property type="project" value="UniProtKB-KW"/>
</dbReference>
<evidence type="ECO:0000256" key="5">
    <source>
        <dbReference type="ARBA" id="ARBA00022989"/>
    </source>
</evidence>
<evidence type="ECO:0000256" key="9">
    <source>
        <dbReference type="ARBA" id="ARBA00023284"/>
    </source>
</evidence>
<evidence type="ECO:0000259" key="12">
    <source>
        <dbReference type="SMART" id="SM00756"/>
    </source>
</evidence>
<proteinExistence type="inferred from homology"/>
<reference evidence="13 14" key="1">
    <citation type="submission" date="2017-02" db="EMBL/GenBank/DDBJ databases">
        <authorList>
            <person name="Peterson S.W."/>
        </authorList>
    </citation>
    <scope>NUCLEOTIDE SEQUENCE [LARGE SCALE GENOMIC DNA]</scope>
    <source>
        <strain evidence="13 14">VKM Ac-2059</strain>
    </source>
</reference>
<feature type="transmembrane region" description="Helical" evidence="11">
    <location>
        <begin position="107"/>
        <end position="125"/>
    </location>
</feature>
<protein>
    <submittedName>
        <fullName evidence="13">Uncharacterized membrane protein</fullName>
    </submittedName>
</protein>
<dbReference type="GO" id="GO:0016020">
    <property type="term" value="C:membrane"/>
    <property type="evidence" value="ECO:0007669"/>
    <property type="project" value="UniProtKB-SubCell"/>
</dbReference>
<evidence type="ECO:0000256" key="4">
    <source>
        <dbReference type="ARBA" id="ARBA00022719"/>
    </source>
</evidence>
<keyword evidence="6" id="KW-0560">Oxidoreductase</keyword>
<comment type="similarity">
    <text evidence="2">Belongs to the VKOR family.</text>
</comment>
<name>A0A1T5JAT2_9MICO</name>
<evidence type="ECO:0000256" key="3">
    <source>
        <dbReference type="ARBA" id="ARBA00022692"/>
    </source>
</evidence>
<feature type="compositionally biased region" description="Acidic residues" evidence="10">
    <location>
        <begin position="19"/>
        <end position="29"/>
    </location>
</feature>
<keyword evidence="8" id="KW-1015">Disulfide bond</keyword>
<organism evidence="13 14">
    <name type="scientific">Okibacterium fritillariae</name>
    <dbReference type="NCBI Taxonomy" id="123320"/>
    <lineage>
        <taxon>Bacteria</taxon>
        <taxon>Bacillati</taxon>
        <taxon>Actinomycetota</taxon>
        <taxon>Actinomycetes</taxon>
        <taxon>Micrococcales</taxon>
        <taxon>Microbacteriaceae</taxon>
        <taxon>Okibacterium</taxon>
    </lineage>
</organism>
<keyword evidence="4" id="KW-0874">Quinone</keyword>
<feature type="region of interest" description="Disordered" evidence="10">
    <location>
        <begin position="1"/>
        <end position="36"/>
    </location>
</feature>
<accession>A0A1T5JAT2</accession>
<evidence type="ECO:0000256" key="1">
    <source>
        <dbReference type="ARBA" id="ARBA00004141"/>
    </source>
</evidence>
<gene>
    <name evidence="13" type="ORF">SAMN06309945_1375</name>
</gene>
<dbReference type="Gene3D" id="1.20.1440.130">
    <property type="entry name" value="VKOR domain"/>
    <property type="match status" value="1"/>
</dbReference>
<dbReference type="Proteomes" id="UP000190857">
    <property type="component" value="Unassembled WGS sequence"/>
</dbReference>
<evidence type="ECO:0000256" key="10">
    <source>
        <dbReference type="SAM" id="MobiDB-lite"/>
    </source>
</evidence>
<dbReference type="SMART" id="SM00756">
    <property type="entry name" value="VKc"/>
    <property type="match status" value="1"/>
</dbReference>
<dbReference type="InterPro" id="IPR041714">
    <property type="entry name" value="VKOR_Actinobacteria"/>
</dbReference>
<feature type="transmembrane region" description="Helical" evidence="11">
    <location>
        <begin position="132"/>
        <end position="152"/>
    </location>
</feature>
<dbReference type="InterPro" id="IPR038354">
    <property type="entry name" value="VKOR_sf"/>
</dbReference>
<keyword evidence="3 11" id="KW-0812">Transmembrane</keyword>
<evidence type="ECO:0000313" key="13">
    <source>
        <dbReference type="EMBL" id="SKC48353.1"/>
    </source>
</evidence>
<dbReference type="EMBL" id="FUZP01000001">
    <property type="protein sequence ID" value="SKC48353.1"/>
    <property type="molecule type" value="Genomic_DNA"/>
</dbReference>